<dbReference type="CDD" id="cd16105">
    <property type="entry name" value="Ubl_ASPSCR1_like"/>
    <property type="match status" value="1"/>
</dbReference>
<name>A0ABR2YL38_9CHLO</name>
<comment type="caution">
    <text evidence="8">The sequence shown here is derived from an EMBL/GenBank/DDBJ whole genome shotgun (WGS) entry which is preliminary data.</text>
</comment>
<keyword evidence="2 6" id="KW-0812">Transmembrane</keyword>
<evidence type="ECO:0000256" key="5">
    <source>
        <dbReference type="SAM" id="MobiDB-lite"/>
    </source>
</evidence>
<dbReference type="Pfam" id="PF11470">
    <property type="entry name" value="TUG-UBL1"/>
    <property type="match status" value="1"/>
</dbReference>
<dbReference type="CDD" id="cd16118">
    <property type="entry name" value="UBX2_UBXN9"/>
    <property type="match status" value="1"/>
</dbReference>
<dbReference type="InterPro" id="IPR029071">
    <property type="entry name" value="Ubiquitin-like_domsf"/>
</dbReference>
<comment type="subcellular location">
    <subcellularLocation>
        <location evidence="1">Membrane</location>
        <topology evidence="1">Multi-pass membrane protein</topology>
    </subcellularLocation>
</comment>
<reference evidence="8 9" key="1">
    <citation type="journal article" date="2024" name="Nat. Commun.">
        <title>Phylogenomics reveals the evolutionary origins of lichenization in chlorophyte algae.</title>
        <authorList>
            <person name="Puginier C."/>
            <person name="Libourel C."/>
            <person name="Otte J."/>
            <person name="Skaloud P."/>
            <person name="Haon M."/>
            <person name="Grisel S."/>
            <person name="Petersen M."/>
            <person name="Berrin J.G."/>
            <person name="Delaux P.M."/>
            <person name="Dal Grande F."/>
            <person name="Keller J."/>
        </authorList>
    </citation>
    <scope>NUCLEOTIDE SEQUENCE [LARGE SCALE GENOMIC DNA]</scope>
    <source>
        <strain evidence="8 9">SAG 216-7</strain>
    </source>
</reference>
<feature type="transmembrane region" description="Helical" evidence="6">
    <location>
        <begin position="589"/>
        <end position="613"/>
    </location>
</feature>
<dbReference type="InterPro" id="IPR021569">
    <property type="entry name" value="TUG-UBL1"/>
</dbReference>
<sequence>MSASLGVMYKGKRHGVKLTPMQPLSAVYEQISKLTYQELNPSACKLIHNKKEIDATTPVRFANLPNGATLELRTDQDKHRSLSPDDIPEAPGGSDPLSLGRPIHIFSRAAAAEEEARRGAEEEPPEDFFEFTADDYQKVVAGQARERARAETGLRTQKLREAEMRRRAASLGPVPIRVHFPDDIILQANFGALEQLSVLRELVQKCLLPSISSGKWQIYTTPPKQVIKDFSASFYAASLVPAANVHFSAADSSTHEGPYLRPEVMAREGTPPEARGMANRQQAQRGQAQGAGPGAAIVKVCLLSLVGVALAHLGVLDAKGRNSLSKIIFYCFIPALTFTKLAASVDLANMVRWWYLPVNVLLSISVGMGIGWICAHLLKAPKQLRPHVICSIAAGNVGNLPLVLVAALCDDPSSMIANAVEPGMCTELGIAYVVFAMWVAGLFQFTVVYFLLKPPPEEEFGKLPTVLLEHPGHLRLGTALHSTANFDVLELQPLRSFREASSDEHNSEEILAALPWSQMLNLPVLSAFAGLTVGCTPFLKGLLFGPSAPFGFVRDCLQVLGAPMIPCMMMVLGAVLYKGPGSASVAPRLIVGVAFVRLLLVPLLGTLLVLGLIRAGVVVPPNALFTLVLLLGHSTPTAINVQTLATLHQNGEQAVSALLFWQYMGAILTLPLLLTFFFHVT</sequence>
<keyword evidence="4 6" id="KW-0472">Membrane</keyword>
<feature type="transmembrane region" description="Helical" evidence="6">
    <location>
        <begin position="520"/>
        <end position="539"/>
    </location>
</feature>
<keyword evidence="3 6" id="KW-1133">Transmembrane helix</keyword>
<evidence type="ECO:0000256" key="4">
    <source>
        <dbReference type="ARBA" id="ARBA00023136"/>
    </source>
</evidence>
<dbReference type="InterPro" id="IPR004776">
    <property type="entry name" value="Mem_transp_PIN-like"/>
</dbReference>
<feature type="transmembrane region" description="Helical" evidence="6">
    <location>
        <begin position="354"/>
        <end position="375"/>
    </location>
</feature>
<evidence type="ECO:0000256" key="6">
    <source>
        <dbReference type="SAM" id="Phobius"/>
    </source>
</evidence>
<evidence type="ECO:0000313" key="9">
    <source>
        <dbReference type="Proteomes" id="UP001491310"/>
    </source>
</evidence>
<dbReference type="Gene3D" id="3.10.20.90">
    <property type="entry name" value="Phosphatidylinositol 3-kinase Catalytic Subunit, Chain A, domain 1"/>
    <property type="match status" value="2"/>
</dbReference>
<evidence type="ECO:0000256" key="1">
    <source>
        <dbReference type="ARBA" id="ARBA00004141"/>
    </source>
</evidence>
<dbReference type="Proteomes" id="UP001491310">
    <property type="component" value="Unassembled WGS sequence"/>
</dbReference>
<keyword evidence="9" id="KW-1185">Reference proteome</keyword>
<dbReference type="EMBL" id="JALJOT010000009">
    <property type="protein sequence ID" value="KAK9907391.1"/>
    <property type="molecule type" value="Genomic_DNA"/>
</dbReference>
<evidence type="ECO:0000256" key="3">
    <source>
        <dbReference type="ARBA" id="ARBA00022989"/>
    </source>
</evidence>
<feature type="transmembrane region" description="Helical" evidence="6">
    <location>
        <begin position="327"/>
        <end position="348"/>
    </location>
</feature>
<evidence type="ECO:0000259" key="7">
    <source>
        <dbReference type="Pfam" id="PF11470"/>
    </source>
</evidence>
<dbReference type="PANTHER" id="PTHR31419:SF1">
    <property type="entry name" value="PROTEIN PIN-LIKES 6"/>
    <property type="match status" value="1"/>
</dbReference>
<protein>
    <recommendedName>
        <fullName evidence="7">TUG ubiquitin-like domain-containing protein</fullName>
    </recommendedName>
</protein>
<gene>
    <name evidence="8" type="ORF">WJX75_002834</name>
</gene>
<feature type="compositionally biased region" description="Basic and acidic residues" evidence="5">
    <location>
        <begin position="72"/>
        <end position="83"/>
    </location>
</feature>
<organism evidence="8 9">
    <name type="scientific">Coccomyxa subellipsoidea</name>
    <dbReference type="NCBI Taxonomy" id="248742"/>
    <lineage>
        <taxon>Eukaryota</taxon>
        <taxon>Viridiplantae</taxon>
        <taxon>Chlorophyta</taxon>
        <taxon>core chlorophytes</taxon>
        <taxon>Trebouxiophyceae</taxon>
        <taxon>Trebouxiophyceae incertae sedis</taxon>
        <taxon>Coccomyxaceae</taxon>
        <taxon>Coccomyxa</taxon>
    </lineage>
</organism>
<accession>A0ABR2YL38</accession>
<dbReference type="InterPro" id="IPR039305">
    <property type="entry name" value="PILS2/6"/>
</dbReference>
<feature type="region of interest" description="Disordered" evidence="5">
    <location>
        <begin position="66"/>
        <end position="99"/>
    </location>
</feature>
<feature type="transmembrane region" description="Helical" evidence="6">
    <location>
        <begin position="659"/>
        <end position="680"/>
    </location>
</feature>
<dbReference type="SUPFAM" id="SSF54236">
    <property type="entry name" value="Ubiquitin-like"/>
    <property type="match status" value="2"/>
</dbReference>
<evidence type="ECO:0000256" key="2">
    <source>
        <dbReference type="ARBA" id="ARBA00022692"/>
    </source>
</evidence>
<feature type="transmembrane region" description="Helical" evidence="6">
    <location>
        <begin position="428"/>
        <end position="452"/>
    </location>
</feature>
<evidence type="ECO:0000313" key="8">
    <source>
        <dbReference type="EMBL" id="KAK9907391.1"/>
    </source>
</evidence>
<dbReference type="Pfam" id="PF03547">
    <property type="entry name" value="Mem_trans"/>
    <property type="match status" value="1"/>
</dbReference>
<dbReference type="PANTHER" id="PTHR31419">
    <property type="entry name" value="PROTEIN PIN-LIKES 2"/>
    <property type="match status" value="1"/>
</dbReference>
<feature type="transmembrane region" description="Helical" evidence="6">
    <location>
        <begin position="294"/>
        <end position="315"/>
    </location>
</feature>
<proteinExistence type="predicted"/>
<feature type="transmembrane region" description="Helical" evidence="6">
    <location>
        <begin position="387"/>
        <end position="408"/>
    </location>
</feature>
<feature type="domain" description="TUG ubiquitin-like" evidence="7">
    <location>
        <begin position="7"/>
        <end position="72"/>
    </location>
</feature>
<feature type="transmembrane region" description="Helical" evidence="6">
    <location>
        <begin position="559"/>
        <end position="577"/>
    </location>
</feature>